<keyword evidence="10" id="KW-1185">Reference proteome</keyword>
<accession>A0A433JE19</accession>
<feature type="transmembrane region" description="Helical" evidence="6">
    <location>
        <begin position="177"/>
        <end position="200"/>
    </location>
</feature>
<evidence type="ECO:0000256" key="1">
    <source>
        <dbReference type="ARBA" id="ARBA00004141"/>
    </source>
</evidence>
<comment type="similarity">
    <text evidence="2">Belongs to the drug/metabolite transporter (DMT) superfamily. 10 TMS drug/metabolite exporter (DME) (TC 2.A.7.3) family.</text>
</comment>
<feature type="transmembrane region" description="Helical" evidence="6">
    <location>
        <begin position="93"/>
        <end position="113"/>
    </location>
</feature>
<keyword evidence="4 6" id="KW-1133">Transmembrane helix</keyword>
<evidence type="ECO:0000256" key="7">
    <source>
        <dbReference type="SAM" id="SignalP"/>
    </source>
</evidence>
<dbReference type="InterPro" id="IPR000620">
    <property type="entry name" value="EamA_dom"/>
</dbReference>
<feature type="domain" description="EamA" evidence="8">
    <location>
        <begin position="147"/>
        <end position="277"/>
    </location>
</feature>
<keyword evidence="5 6" id="KW-0472">Membrane</keyword>
<dbReference type="SUPFAM" id="SSF103481">
    <property type="entry name" value="Multidrug resistance efflux transporter EmrE"/>
    <property type="match status" value="2"/>
</dbReference>
<dbReference type="PANTHER" id="PTHR22911">
    <property type="entry name" value="ACYL-MALONYL CONDENSING ENZYME-RELATED"/>
    <property type="match status" value="1"/>
</dbReference>
<dbReference type="PANTHER" id="PTHR22911:SF6">
    <property type="entry name" value="SOLUTE CARRIER FAMILY 35 MEMBER G1"/>
    <property type="match status" value="1"/>
</dbReference>
<dbReference type="Proteomes" id="UP000280346">
    <property type="component" value="Unassembled WGS sequence"/>
</dbReference>
<dbReference type="GO" id="GO:0016020">
    <property type="term" value="C:membrane"/>
    <property type="evidence" value="ECO:0007669"/>
    <property type="project" value="UniProtKB-SubCell"/>
</dbReference>
<feature type="chain" id="PRO_5019570349" evidence="7">
    <location>
        <begin position="26"/>
        <end position="294"/>
    </location>
</feature>
<keyword evidence="3 6" id="KW-0812">Transmembrane</keyword>
<organism evidence="9 10">
    <name type="scientific">Azospirillum doebereinerae</name>
    <dbReference type="NCBI Taxonomy" id="92933"/>
    <lineage>
        <taxon>Bacteria</taxon>
        <taxon>Pseudomonadati</taxon>
        <taxon>Pseudomonadota</taxon>
        <taxon>Alphaproteobacteria</taxon>
        <taxon>Rhodospirillales</taxon>
        <taxon>Azospirillaceae</taxon>
        <taxon>Azospirillum</taxon>
    </lineage>
</organism>
<dbReference type="Pfam" id="PF00892">
    <property type="entry name" value="EamA"/>
    <property type="match status" value="2"/>
</dbReference>
<feature type="transmembrane region" description="Helical" evidence="6">
    <location>
        <begin position="234"/>
        <end position="254"/>
    </location>
</feature>
<feature type="transmembrane region" description="Helical" evidence="6">
    <location>
        <begin position="39"/>
        <end position="57"/>
    </location>
</feature>
<feature type="transmembrane region" description="Helical" evidence="6">
    <location>
        <begin position="120"/>
        <end position="139"/>
    </location>
</feature>
<sequence length="294" mass="30530">MRPLVAATAWAVVSAIAFSTSSAAAKFLGQKLPTAELSFFRAAFGVLLLVGAWRFLVGARKARDPWGHVIRCGLGVVALYGFMHALATLPLALASLLFVTRVLLLPVAARLMLGERSGPAVWIAVTTGFVGAVVSLWPALTLPELRLGIAAALVASISSAGSQVAVRRLTATNPAGLIVLIYTAASVAATLPFAVTGWVAPLPSDWPILAALGGFAVLAQFAAAKAFSWAPVGFLAPLDVLAVPVGAMLGLVLFGEVPTAYDWIGGGLIVIAAFFVNRPGGRRFDLKGNIPHRM</sequence>
<gene>
    <name evidence="9" type="ORF">EJ913_04130</name>
</gene>
<dbReference type="EMBL" id="RZIJ01000002">
    <property type="protein sequence ID" value="RUQ75054.1"/>
    <property type="molecule type" value="Genomic_DNA"/>
</dbReference>
<feature type="transmembrane region" description="Helical" evidence="6">
    <location>
        <begin position="145"/>
        <end position="165"/>
    </location>
</feature>
<evidence type="ECO:0000256" key="2">
    <source>
        <dbReference type="ARBA" id="ARBA00009853"/>
    </source>
</evidence>
<evidence type="ECO:0000256" key="3">
    <source>
        <dbReference type="ARBA" id="ARBA00022692"/>
    </source>
</evidence>
<feature type="domain" description="EamA" evidence="8">
    <location>
        <begin position="9"/>
        <end position="136"/>
    </location>
</feature>
<evidence type="ECO:0000259" key="8">
    <source>
        <dbReference type="Pfam" id="PF00892"/>
    </source>
</evidence>
<feature type="transmembrane region" description="Helical" evidence="6">
    <location>
        <begin position="206"/>
        <end position="227"/>
    </location>
</feature>
<evidence type="ECO:0000256" key="6">
    <source>
        <dbReference type="SAM" id="Phobius"/>
    </source>
</evidence>
<proteinExistence type="inferred from homology"/>
<reference evidence="9 10" key="1">
    <citation type="submission" date="2018-12" db="EMBL/GenBank/DDBJ databases">
        <authorList>
            <person name="Yang Y."/>
        </authorList>
    </citation>
    <scope>NUCLEOTIDE SEQUENCE [LARGE SCALE GENOMIC DNA]</scope>
    <source>
        <strain evidence="9 10">GSF71</strain>
    </source>
</reference>
<dbReference type="AlphaFoldDB" id="A0A433JE19"/>
<name>A0A433JE19_9PROT</name>
<dbReference type="OrthoDB" id="7301507at2"/>
<evidence type="ECO:0000256" key="4">
    <source>
        <dbReference type="ARBA" id="ARBA00022989"/>
    </source>
</evidence>
<feature type="transmembrane region" description="Helical" evidence="6">
    <location>
        <begin position="69"/>
        <end position="87"/>
    </location>
</feature>
<dbReference type="InterPro" id="IPR037185">
    <property type="entry name" value="EmrE-like"/>
</dbReference>
<comment type="caution">
    <text evidence="9">The sequence shown here is derived from an EMBL/GenBank/DDBJ whole genome shotgun (WGS) entry which is preliminary data.</text>
</comment>
<feature type="transmembrane region" description="Helical" evidence="6">
    <location>
        <begin position="260"/>
        <end position="277"/>
    </location>
</feature>
<feature type="signal peptide" evidence="7">
    <location>
        <begin position="1"/>
        <end position="25"/>
    </location>
</feature>
<keyword evidence="7" id="KW-0732">Signal</keyword>
<protein>
    <submittedName>
        <fullName evidence="9">DMT family transporter</fullName>
    </submittedName>
</protein>
<evidence type="ECO:0000313" key="9">
    <source>
        <dbReference type="EMBL" id="RUQ75054.1"/>
    </source>
</evidence>
<evidence type="ECO:0000256" key="5">
    <source>
        <dbReference type="ARBA" id="ARBA00023136"/>
    </source>
</evidence>
<dbReference type="RefSeq" id="WP_126995061.1">
    <property type="nucleotide sequence ID" value="NZ_JBNPXW010000002.1"/>
</dbReference>
<evidence type="ECO:0000313" key="10">
    <source>
        <dbReference type="Proteomes" id="UP000280346"/>
    </source>
</evidence>
<comment type="subcellular location">
    <subcellularLocation>
        <location evidence="1">Membrane</location>
        <topology evidence="1">Multi-pass membrane protein</topology>
    </subcellularLocation>
</comment>